<reference evidence="5 6" key="1">
    <citation type="submission" date="2017-05" db="EMBL/GenBank/DDBJ databases">
        <title>Full genome sequence of Pseudorhodoplanes sinuspersici.</title>
        <authorList>
            <person name="Dastgheib S.M.M."/>
            <person name="Shavandi M."/>
            <person name="Tirandaz H."/>
        </authorList>
    </citation>
    <scope>NUCLEOTIDE SEQUENCE [LARGE SCALE GENOMIC DNA]</scope>
    <source>
        <strain evidence="5 6">RIPI110</strain>
    </source>
</reference>
<dbReference type="CDD" id="cd00090">
    <property type="entry name" value="HTH_ARSR"/>
    <property type="match status" value="1"/>
</dbReference>
<dbReference type="InterPro" id="IPR051011">
    <property type="entry name" value="Metal_resp_trans_reg"/>
</dbReference>
<dbReference type="PANTHER" id="PTHR43132:SF2">
    <property type="entry name" value="ARSENICAL RESISTANCE OPERON REPRESSOR ARSR-RELATED"/>
    <property type="match status" value="1"/>
</dbReference>
<dbReference type="GO" id="GO:0003700">
    <property type="term" value="F:DNA-binding transcription factor activity"/>
    <property type="evidence" value="ECO:0007669"/>
    <property type="project" value="InterPro"/>
</dbReference>
<gene>
    <name evidence="5" type="ORF">CAK95_24775</name>
</gene>
<dbReference type="SMART" id="SM00418">
    <property type="entry name" value="HTH_ARSR"/>
    <property type="match status" value="1"/>
</dbReference>
<evidence type="ECO:0000256" key="3">
    <source>
        <dbReference type="ARBA" id="ARBA00023163"/>
    </source>
</evidence>
<evidence type="ECO:0000256" key="1">
    <source>
        <dbReference type="ARBA" id="ARBA00023015"/>
    </source>
</evidence>
<organism evidence="5 6">
    <name type="scientific">Pseudorhodoplanes sinuspersici</name>
    <dbReference type="NCBI Taxonomy" id="1235591"/>
    <lineage>
        <taxon>Bacteria</taxon>
        <taxon>Pseudomonadati</taxon>
        <taxon>Pseudomonadota</taxon>
        <taxon>Alphaproteobacteria</taxon>
        <taxon>Hyphomicrobiales</taxon>
        <taxon>Pseudorhodoplanes</taxon>
    </lineage>
</organism>
<dbReference type="EMBL" id="CP021112">
    <property type="protein sequence ID" value="ARQ03178.1"/>
    <property type="molecule type" value="Genomic_DNA"/>
</dbReference>
<dbReference type="AlphaFoldDB" id="A0A1W7A0R5"/>
<evidence type="ECO:0000259" key="4">
    <source>
        <dbReference type="PROSITE" id="PS50987"/>
    </source>
</evidence>
<keyword evidence="1" id="KW-0805">Transcription regulation</keyword>
<dbReference type="KEGG" id="psin:CAK95_24775"/>
<keyword evidence="3" id="KW-0804">Transcription</keyword>
<dbReference type="NCBIfam" id="NF033788">
    <property type="entry name" value="HTH_metalloreg"/>
    <property type="match status" value="1"/>
</dbReference>
<dbReference type="STRING" id="1235591.CAK95_24775"/>
<dbReference type="Pfam" id="PF01022">
    <property type="entry name" value="HTH_5"/>
    <property type="match status" value="1"/>
</dbReference>
<dbReference type="OrthoDB" id="194599at2"/>
<evidence type="ECO:0000313" key="6">
    <source>
        <dbReference type="Proteomes" id="UP000194137"/>
    </source>
</evidence>
<dbReference type="RefSeq" id="WP_086091641.1">
    <property type="nucleotide sequence ID" value="NZ_CP021112.1"/>
</dbReference>
<evidence type="ECO:0000256" key="2">
    <source>
        <dbReference type="ARBA" id="ARBA00023125"/>
    </source>
</evidence>
<dbReference type="Gene3D" id="1.10.10.10">
    <property type="entry name" value="Winged helix-like DNA-binding domain superfamily/Winged helix DNA-binding domain"/>
    <property type="match status" value="1"/>
</dbReference>
<sequence>MRMALPAAMEKLEQRAGDAAQLLKLLANETRLLILCHLVSEREMSAGAIVSAIGLGQSAISQHLAKLRDDNLVATRRDAQTIYYRVADKNVARIIALLKDIYCRDA</sequence>
<dbReference type="PROSITE" id="PS50987">
    <property type="entry name" value="HTH_ARSR_2"/>
    <property type="match status" value="1"/>
</dbReference>
<dbReference type="SUPFAM" id="SSF46785">
    <property type="entry name" value="Winged helix' DNA-binding domain"/>
    <property type="match status" value="1"/>
</dbReference>
<protein>
    <submittedName>
        <fullName evidence="5">Transcriptional regulator</fullName>
    </submittedName>
</protein>
<proteinExistence type="predicted"/>
<dbReference type="GO" id="GO:0003677">
    <property type="term" value="F:DNA binding"/>
    <property type="evidence" value="ECO:0007669"/>
    <property type="project" value="UniProtKB-KW"/>
</dbReference>
<dbReference type="PRINTS" id="PR00778">
    <property type="entry name" value="HTHARSR"/>
</dbReference>
<dbReference type="InterPro" id="IPR001845">
    <property type="entry name" value="HTH_ArsR_DNA-bd_dom"/>
</dbReference>
<accession>A0A1W7A0R5</accession>
<keyword evidence="6" id="KW-1185">Reference proteome</keyword>
<dbReference type="InterPro" id="IPR011991">
    <property type="entry name" value="ArsR-like_HTH"/>
</dbReference>
<dbReference type="InterPro" id="IPR036388">
    <property type="entry name" value="WH-like_DNA-bd_sf"/>
</dbReference>
<dbReference type="Proteomes" id="UP000194137">
    <property type="component" value="Chromosome"/>
</dbReference>
<dbReference type="InterPro" id="IPR036390">
    <property type="entry name" value="WH_DNA-bd_sf"/>
</dbReference>
<feature type="domain" description="HTH arsR-type" evidence="4">
    <location>
        <begin position="12"/>
        <end position="106"/>
    </location>
</feature>
<name>A0A1W7A0R5_9HYPH</name>
<keyword evidence="2" id="KW-0238">DNA-binding</keyword>
<dbReference type="PANTHER" id="PTHR43132">
    <property type="entry name" value="ARSENICAL RESISTANCE OPERON REPRESSOR ARSR-RELATED"/>
    <property type="match status" value="1"/>
</dbReference>
<evidence type="ECO:0000313" key="5">
    <source>
        <dbReference type="EMBL" id="ARQ03178.1"/>
    </source>
</evidence>